<feature type="region of interest" description="Disordered" evidence="1">
    <location>
        <begin position="283"/>
        <end position="319"/>
    </location>
</feature>
<dbReference type="AlphaFoldDB" id="A0A371D8X2"/>
<feature type="compositionally biased region" description="Basic and acidic residues" evidence="1">
    <location>
        <begin position="295"/>
        <end position="306"/>
    </location>
</feature>
<protein>
    <recommendedName>
        <fullName evidence="3">DUF6533 domain-containing protein</fullName>
    </recommendedName>
</protein>
<dbReference type="Pfam" id="PF20151">
    <property type="entry name" value="DUF6533"/>
    <property type="match status" value="1"/>
</dbReference>
<dbReference type="Proteomes" id="UP000256964">
    <property type="component" value="Unassembled WGS sequence"/>
</dbReference>
<dbReference type="InterPro" id="IPR045340">
    <property type="entry name" value="DUF6533"/>
</dbReference>
<evidence type="ECO:0000313" key="4">
    <source>
        <dbReference type="EMBL" id="RDX48979.1"/>
    </source>
</evidence>
<feature type="transmembrane region" description="Helical" evidence="2">
    <location>
        <begin position="193"/>
        <end position="216"/>
    </location>
</feature>
<evidence type="ECO:0000256" key="2">
    <source>
        <dbReference type="SAM" id="Phobius"/>
    </source>
</evidence>
<gene>
    <name evidence="4" type="ORF">OH76DRAFT_1483471</name>
</gene>
<keyword evidence="2" id="KW-1133">Transmembrane helix</keyword>
<feature type="transmembrane region" description="Helical" evidence="2">
    <location>
        <begin position="141"/>
        <end position="159"/>
    </location>
</feature>
<feature type="domain" description="DUF6533" evidence="3">
    <location>
        <begin position="25"/>
        <end position="67"/>
    </location>
</feature>
<dbReference type="STRING" id="139420.A0A371D8X2"/>
<proteinExistence type="predicted"/>
<evidence type="ECO:0000256" key="1">
    <source>
        <dbReference type="SAM" id="MobiDB-lite"/>
    </source>
</evidence>
<evidence type="ECO:0000259" key="3">
    <source>
        <dbReference type="Pfam" id="PF20151"/>
    </source>
</evidence>
<evidence type="ECO:0000313" key="5">
    <source>
        <dbReference type="Proteomes" id="UP000256964"/>
    </source>
</evidence>
<dbReference type="EMBL" id="KZ857408">
    <property type="protein sequence ID" value="RDX48979.1"/>
    <property type="molecule type" value="Genomic_DNA"/>
</dbReference>
<feature type="transmembrane region" description="Helical" evidence="2">
    <location>
        <begin position="222"/>
        <end position="241"/>
    </location>
</feature>
<feature type="compositionally biased region" description="Low complexity" evidence="1">
    <location>
        <begin position="309"/>
        <end position="319"/>
    </location>
</feature>
<sequence length="319" mass="34661">MSSDVGADAASVVAVFDSVYTELHCQIAASVLFIYDTFITFDREVACFWTVKRSGASLLFFANKLISMTYFVMMVVATFASFPSDKRSVHSLTQICVLHAHTDFYSCSSFTIADYTIEILQFVPGAGFSALRAYVLSKSKLLGLLIFALSLAPVAVNLVKYGYQLSGENFPPFGCLGVDAETLTMSIRLARTIYFIVIFILNILHLVLTVTTLAGIQTSGTSYVTTFTAPFTSIIVSRFLLDLQDVNQAVVRIDPDDPLHSSRDPYDVPSFITSLGASINPAISARSDEESEGNDSARSRSNRDENVEASAAALASSSM</sequence>
<keyword evidence="5" id="KW-1185">Reference proteome</keyword>
<name>A0A371D8X2_9APHY</name>
<reference evidence="4 5" key="1">
    <citation type="journal article" date="2018" name="Biotechnol. Biofuels">
        <title>Integrative visual omics of the white-rot fungus Polyporus brumalis exposes the biotechnological potential of its oxidative enzymes for delignifying raw plant biomass.</title>
        <authorList>
            <person name="Miyauchi S."/>
            <person name="Rancon A."/>
            <person name="Drula E."/>
            <person name="Hage H."/>
            <person name="Chaduli D."/>
            <person name="Favel A."/>
            <person name="Grisel S."/>
            <person name="Henrissat B."/>
            <person name="Herpoel-Gimbert I."/>
            <person name="Ruiz-Duenas F.J."/>
            <person name="Chevret D."/>
            <person name="Hainaut M."/>
            <person name="Lin J."/>
            <person name="Wang M."/>
            <person name="Pangilinan J."/>
            <person name="Lipzen A."/>
            <person name="Lesage-Meessen L."/>
            <person name="Navarro D."/>
            <person name="Riley R."/>
            <person name="Grigoriev I.V."/>
            <person name="Zhou S."/>
            <person name="Raouche S."/>
            <person name="Rosso M.N."/>
        </authorList>
    </citation>
    <scope>NUCLEOTIDE SEQUENCE [LARGE SCALE GENOMIC DNA]</scope>
    <source>
        <strain evidence="4 5">BRFM 1820</strain>
    </source>
</reference>
<accession>A0A371D8X2</accession>
<keyword evidence="2" id="KW-0472">Membrane</keyword>
<keyword evidence="2" id="KW-0812">Transmembrane</keyword>
<organism evidence="4 5">
    <name type="scientific">Lentinus brumalis</name>
    <dbReference type="NCBI Taxonomy" id="2498619"/>
    <lineage>
        <taxon>Eukaryota</taxon>
        <taxon>Fungi</taxon>
        <taxon>Dikarya</taxon>
        <taxon>Basidiomycota</taxon>
        <taxon>Agaricomycotina</taxon>
        <taxon>Agaricomycetes</taxon>
        <taxon>Polyporales</taxon>
        <taxon>Polyporaceae</taxon>
        <taxon>Lentinus</taxon>
    </lineage>
</organism>
<feature type="transmembrane region" description="Helical" evidence="2">
    <location>
        <begin position="58"/>
        <end position="82"/>
    </location>
</feature>